<reference evidence="1" key="1">
    <citation type="journal article" date="2014" name="Front. Microbiol.">
        <title>High frequency of phylogenetically diverse reductive dehalogenase-homologous genes in deep subseafloor sedimentary metagenomes.</title>
        <authorList>
            <person name="Kawai M."/>
            <person name="Futagami T."/>
            <person name="Toyoda A."/>
            <person name="Takaki Y."/>
            <person name="Nishi S."/>
            <person name="Hori S."/>
            <person name="Arai W."/>
            <person name="Tsubouchi T."/>
            <person name="Morono Y."/>
            <person name="Uchiyama I."/>
            <person name="Ito T."/>
            <person name="Fujiyama A."/>
            <person name="Inagaki F."/>
            <person name="Takami H."/>
        </authorList>
    </citation>
    <scope>NUCLEOTIDE SEQUENCE</scope>
    <source>
        <strain evidence="1">Expedition CK06-06</strain>
    </source>
</reference>
<feature type="non-terminal residue" evidence="1">
    <location>
        <position position="1"/>
    </location>
</feature>
<protein>
    <submittedName>
        <fullName evidence="1">Uncharacterized protein</fullName>
    </submittedName>
</protein>
<dbReference type="EMBL" id="BARS01045304">
    <property type="protein sequence ID" value="GAG31204.1"/>
    <property type="molecule type" value="Genomic_DNA"/>
</dbReference>
<dbReference type="AlphaFoldDB" id="X0WJQ7"/>
<accession>X0WJQ7</accession>
<comment type="caution">
    <text evidence="1">The sequence shown here is derived from an EMBL/GenBank/DDBJ whole genome shotgun (WGS) entry which is preliminary data.</text>
</comment>
<proteinExistence type="predicted"/>
<evidence type="ECO:0000313" key="1">
    <source>
        <dbReference type="EMBL" id="GAG31204.1"/>
    </source>
</evidence>
<name>X0WJQ7_9ZZZZ</name>
<sequence length="161" mass="19004">GWTEYHNYLNQPPFGITVKRYNSRDFWGRAMGEKVKQVTQPGDRVFVYGSDTAVYYYSNRRCASRFTMITGISSRHEGAQNRREILMRELAEDPPRVIIVLFDEAPFTEWKQFLDRHYGQPVGWDFDDKDPKSAIMFVMAAKDRPIPSINWDWDRREVGGW</sequence>
<gene>
    <name evidence="1" type="ORF">S01H1_68319</name>
</gene>
<organism evidence="1">
    <name type="scientific">marine sediment metagenome</name>
    <dbReference type="NCBI Taxonomy" id="412755"/>
    <lineage>
        <taxon>unclassified sequences</taxon>
        <taxon>metagenomes</taxon>
        <taxon>ecological metagenomes</taxon>
    </lineage>
</organism>